<feature type="compositionally biased region" description="Basic residues" evidence="3">
    <location>
        <begin position="170"/>
        <end position="181"/>
    </location>
</feature>
<evidence type="ECO:0000256" key="1">
    <source>
        <dbReference type="ARBA" id="ARBA00010733"/>
    </source>
</evidence>
<keyword evidence="2" id="KW-0677">Repeat</keyword>
<comment type="caution">
    <text evidence="5">The sequence shown here is derived from an EMBL/GenBank/DDBJ whole genome shotgun (WGS) entry which is preliminary data.</text>
</comment>
<accession>A0A8X7U901</accession>
<dbReference type="PANTHER" id="PTHR31174">
    <property type="entry name" value="SEED MATURATION FAMILY PROTEIN"/>
    <property type="match status" value="1"/>
</dbReference>
<dbReference type="Proteomes" id="UP000886595">
    <property type="component" value="Unassembled WGS sequence"/>
</dbReference>
<sequence length="708" mass="75756">MVDTRTTGRAQRLLVSEARVRCRGDDDGREAVDDSFVPICFYPGNIFEEESPLECRRIRPAIVEGQEWPNVEPTRSTIKSWISNLIPSINPGKAKRLTLFSRAEQKEINRARSMKGLSDLSVIVAGQLGRKEGASGEKKGPSIKEGPSNLGGSSGPKNVAPEHAWTQGWRLRRRREGRGRRRLADWAPAAGSAKEAKEKRMVRKAPVGEGPEKKRRKLVKSSSVRRLSSVRSQGLRDLVPDASLLGRATSIPDPVKGRSGVAISSVGVRSEEVEGGSRGGNSGGRKDSSGGRGDDLEILTSIPLRGCQGEDIRDVPLGGSSKESPYRVSGVSEARVSGVTVFPDEEPLKGAHEIQSFCLGHTEFVTCITFCLESRACSRVSHVCKWRFNCSTVGHNTSGTLLDTCEVSTMAGHLESNESEAVQVTVTLIYAISQILFLQLCLFKGKSSFLSLLLRYQMLINSTNVKSSFQGIGLLSCDLSAHTLSITKEVIKIPGESFIPTSISLSTSTRLLWMVSGASNGSNLPGYSRVRVISFIETEPILLEKLQGDSRQYSVSGDDVASKQGAGSSKPDPTIVTMGSVDTVTIGEALEVTALSLGDKPVDHKDAAAIQAAETRATGESKTRPGGLAEAAQEAAATNERTVSEEAKVTIADILTDATEKLPGDKVVTSEDAEAVVGAELRNSPEMKTTPGGVADSMSAGARLNQPL</sequence>
<dbReference type="OrthoDB" id="2014755at2759"/>
<feature type="domain" description="SMP" evidence="4">
    <location>
        <begin position="649"/>
        <end position="706"/>
    </location>
</feature>
<dbReference type="AlphaFoldDB" id="A0A8X7U901"/>
<reference evidence="5 6" key="1">
    <citation type="submission" date="2020-02" db="EMBL/GenBank/DDBJ databases">
        <authorList>
            <person name="Ma Q."/>
            <person name="Huang Y."/>
            <person name="Song X."/>
            <person name="Pei D."/>
        </authorList>
    </citation>
    <scope>NUCLEOTIDE SEQUENCE [LARGE SCALE GENOMIC DNA]</scope>
    <source>
        <strain evidence="5">Sxm20200214</strain>
        <tissue evidence="5">Leaf</tissue>
    </source>
</reference>
<keyword evidence="6" id="KW-1185">Reference proteome</keyword>
<evidence type="ECO:0000259" key="4">
    <source>
        <dbReference type="Pfam" id="PF04927"/>
    </source>
</evidence>
<dbReference type="PANTHER" id="PTHR31174:SF31">
    <property type="entry name" value="LATE EMBRYOGENESIS ABUNDANT PROTEIN 3"/>
    <property type="match status" value="1"/>
</dbReference>
<evidence type="ECO:0000313" key="5">
    <source>
        <dbReference type="EMBL" id="KAG2267471.1"/>
    </source>
</evidence>
<comment type="similarity">
    <text evidence="1">Belongs to the LEA type SMP family.</text>
</comment>
<dbReference type="EMBL" id="JAAMPC010000013">
    <property type="protein sequence ID" value="KAG2267471.1"/>
    <property type="molecule type" value="Genomic_DNA"/>
</dbReference>
<dbReference type="InterPro" id="IPR007011">
    <property type="entry name" value="LEA_SMP_dom"/>
</dbReference>
<feature type="region of interest" description="Disordered" evidence="3">
    <location>
        <begin position="131"/>
        <end position="230"/>
    </location>
</feature>
<feature type="compositionally biased region" description="Low complexity" evidence="3">
    <location>
        <begin position="220"/>
        <end position="230"/>
    </location>
</feature>
<feature type="region of interest" description="Disordered" evidence="3">
    <location>
        <begin position="553"/>
        <end position="576"/>
    </location>
</feature>
<name>A0A8X7U901_BRACI</name>
<feature type="domain" description="SMP" evidence="4">
    <location>
        <begin position="584"/>
        <end position="641"/>
    </location>
</feature>
<evidence type="ECO:0000256" key="2">
    <source>
        <dbReference type="ARBA" id="ARBA00022737"/>
    </source>
</evidence>
<organism evidence="5 6">
    <name type="scientific">Brassica carinata</name>
    <name type="common">Ethiopian mustard</name>
    <name type="synonym">Abyssinian cabbage</name>
    <dbReference type="NCBI Taxonomy" id="52824"/>
    <lineage>
        <taxon>Eukaryota</taxon>
        <taxon>Viridiplantae</taxon>
        <taxon>Streptophyta</taxon>
        <taxon>Embryophyta</taxon>
        <taxon>Tracheophyta</taxon>
        <taxon>Spermatophyta</taxon>
        <taxon>Magnoliopsida</taxon>
        <taxon>eudicotyledons</taxon>
        <taxon>Gunneridae</taxon>
        <taxon>Pentapetalae</taxon>
        <taxon>rosids</taxon>
        <taxon>malvids</taxon>
        <taxon>Brassicales</taxon>
        <taxon>Brassicaceae</taxon>
        <taxon>Brassiceae</taxon>
        <taxon>Brassica</taxon>
    </lineage>
</organism>
<protein>
    <recommendedName>
        <fullName evidence="4">SMP domain-containing protein</fullName>
    </recommendedName>
</protein>
<feature type="compositionally biased region" description="Basic and acidic residues" evidence="3">
    <location>
        <begin position="131"/>
        <end position="142"/>
    </location>
</feature>
<dbReference type="InterPro" id="IPR042971">
    <property type="entry name" value="LEA_SMP"/>
</dbReference>
<dbReference type="Pfam" id="PF04927">
    <property type="entry name" value="SMP"/>
    <property type="match status" value="2"/>
</dbReference>
<evidence type="ECO:0000256" key="3">
    <source>
        <dbReference type="SAM" id="MobiDB-lite"/>
    </source>
</evidence>
<proteinExistence type="inferred from homology"/>
<feature type="region of interest" description="Disordered" evidence="3">
    <location>
        <begin position="677"/>
        <end position="708"/>
    </location>
</feature>
<feature type="region of interest" description="Disordered" evidence="3">
    <location>
        <begin position="266"/>
        <end position="295"/>
    </location>
</feature>
<feature type="compositionally biased region" description="Basic and acidic residues" evidence="3">
    <location>
        <begin position="284"/>
        <end position="295"/>
    </location>
</feature>
<gene>
    <name evidence="5" type="ORF">Bca52824_062026</name>
</gene>
<evidence type="ECO:0000313" key="6">
    <source>
        <dbReference type="Proteomes" id="UP000886595"/>
    </source>
</evidence>